<gene>
    <name evidence="13 15" type="primary">flhB</name>
    <name evidence="15" type="ORF">IPN91_02590</name>
</gene>
<keyword evidence="15" id="KW-0966">Cell projection</keyword>
<dbReference type="GO" id="GO:0009306">
    <property type="term" value="P:protein secretion"/>
    <property type="evidence" value="ECO:0007669"/>
    <property type="project" value="InterPro"/>
</dbReference>
<evidence type="ECO:0000256" key="5">
    <source>
        <dbReference type="ARBA" id="ARBA00022475"/>
    </source>
</evidence>
<dbReference type="GO" id="GO:0044780">
    <property type="term" value="P:bacterial-type flagellum assembly"/>
    <property type="evidence" value="ECO:0007669"/>
    <property type="project" value="InterPro"/>
</dbReference>
<dbReference type="Pfam" id="PF01312">
    <property type="entry name" value="Bac_export_2"/>
    <property type="match status" value="1"/>
</dbReference>
<keyword evidence="7 13" id="KW-1005">Bacterial flagellum biogenesis</keyword>
<evidence type="ECO:0000256" key="2">
    <source>
        <dbReference type="ARBA" id="ARBA00010690"/>
    </source>
</evidence>
<dbReference type="EMBL" id="JADKCH010000001">
    <property type="protein sequence ID" value="MBK8571530.1"/>
    <property type="molecule type" value="Genomic_DNA"/>
</dbReference>
<feature type="transmembrane region" description="Helical" evidence="13">
    <location>
        <begin position="182"/>
        <end position="209"/>
    </location>
</feature>
<dbReference type="InterPro" id="IPR006136">
    <property type="entry name" value="FlhB"/>
</dbReference>
<evidence type="ECO:0000313" key="16">
    <source>
        <dbReference type="Proteomes" id="UP000709959"/>
    </source>
</evidence>
<keyword evidence="8 13" id="KW-0653">Protein transport</keyword>
<dbReference type="PANTHER" id="PTHR30531:SF12">
    <property type="entry name" value="FLAGELLAR BIOSYNTHETIC PROTEIN FLHB"/>
    <property type="match status" value="1"/>
</dbReference>
<sequence>MAQDPGKTEKATPKRRQKAREEGSVPRSADFDGAILLWGNFFLFLGLGGATLALMAKQVAHFLELARPGILADAGRVTLLGDVYMILGRLLLPFLLVNLLVALITGFAQRGFTVSAKPLLPKFEKLDPAKGFQRLFSSKALVDLLKSLAKFGLLAWVAYAVLEPRIPALLGTLKLPLGQSLSLFQTTVFALYRNVMLAMLVLAVADFIWQRTSWEKSIRMTKQEVKDEFKDADGSPEIKQRQKSIMLAAARRRMLSEVPKATVVVTNPTHVAVALRYDEKTLAPVCVAKGLDHLALRIREKAKEAGVPILERPEVARALYRSVEVSKPIPRDLYQAVAQVLAFVYRLRGAA</sequence>
<feature type="transmembrane region" description="Helical" evidence="13">
    <location>
        <begin position="86"/>
        <end position="108"/>
    </location>
</feature>
<evidence type="ECO:0000256" key="4">
    <source>
        <dbReference type="ARBA" id="ARBA00022448"/>
    </source>
</evidence>
<dbReference type="InterPro" id="IPR006135">
    <property type="entry name" value="T3SS_substrate_exporter"/>
</dbReference>
<feature type="region of interest" description="Disordered" evidence="14">
    <location>
        <begin position="1"/>
        <end position="25"/>
    </location>
</feature>
<keyword evidence="15" id="KW-0969">Cilium</keyword>
<keyword evidence="6 13" id="KW-0812">Transmembrane</keyword>
<evidence type="ECO:0000256" key="1">
    <source>
        <dbReference type="ARBA" id="ARBA00004651"/>
    </source>
</evidence>
<dbReference type="NCBIfam" id="TIGR00328">
    <property type="entry name" value="flhB"/>
    <property type="match status" value="1"/>
</dbReference>
<comment type="function">
    <text evidence="12 13">Required for formation of the rod structure in the basal body of the flagellar apparatus. Together with FliI and FliH, may constitute the export apparatus of flagellin.</text>
</comment>
<evidence type="ECO:0000256" key="8">
    <source>
        <dbReference type="ARBA" id="ARBA00022927"/>
    </source>
</evidence>
<keyword evidence="9 13" id="KW-1133">Transmembrane helix</keyword>
<proteinExistence type="inferred from homology"/>
<evidence type="ECO:0000256" key="3">
    <source>
        <dbReference type="ARBA" id="ARBA00021622"/>
    </source>
</evidence>
<evidence type="ECO:0000256" key="14">
    <source>
        <dbReference type="SAM" id="MobiDB-lite"/>
    </source>
</evidence>
<comment type="subcellular location">
    <subcellularLocation>
        <location evidence="1">Cell membrane</location>
        <topology evidence="1">Multi-pass membrane protein</topology>
    </subcellularLocation>
</comment>
<comment type="similarity">
    <text evidence="2 13">Belongs to the type III secretion exporter family.</text>
</comment>
<feature type="transmembrane region" description="Helical" evidence="13">
    <location>
        <begin position="140"/>
        <end position="162"/>
    </location>
</feature>
<name>A0A936F0I2_9BACT</name>
<evidence type="ECO:0000256" key="13">
    <source>
        <dbReference type="RuleBase" id="RU364091"/>
    </source>
</evidence>
<accession>A0A936F0I2</accession>
<evidence type="ECO:0000256" key="12">
    <source>
        <dbReference type="ARBA" id="ARBA00025078"/>
    </source>
</evidence>
<protein>
    <recommendedName>
        <fullName evidence="3 13">Flagellar biosynthetic protein FlhB</fullName>
    </recommendedName>
</protein>
<keyword evidence="15" id="KW-0282">Flagellum</keyword>
<dbReference type="AlphaFoldDB" id="A0A936F0I2"/>
<keyword evidence="5 13" id="KW-1003">Cell membrane</keyword>
<evidence type="ECO:0000313" key="15">
    <source>
        <dbReference type="EMBL" id="MBK8571530.1"/>
    </source>
</evidence>
<evidence type="ECO:0000256" key="7">
    <source>
        <dbReference type="ARBA" id="ARBA00022795"/>
    </source>
</evidence>
<dbReference type="PRINTS" id="PR00950">
    <property type="entry name" value="TYPE3IMSPROT"/>
</dbReference>
<evidence type="ECO:0000256" key="6">
    <source>
        <dbReference type="ARBA" id="ARBA00022692"/>
    </source>
</evidence>
<dbReference type="Gene3D" id="6.10.250.2080">
    <property type="match status" value="1"/>
</dbReference>
<evidence type="ECO:0000256" key="11">
    <source>
        <dbReference type="ARBA" id="ARBA00023225"/>
    </source>
</evidence>
<dbReference type="InterPro" id="IPR029025">
    <property type="entry name" value="T3SS_substrate_exporter_C"/>
</dbReference>
<feature type="transmembrane region" description="Helical" evidence="13">
    <location>
        <begin position="35"/>
        <end position="56"/>
    </location>
</feature>
<evidence type="ECO:0000256" key="10">
    <source>
        <dbReference type="ARBA" id="ARBA00023136"/>
    </source>
</evidence>
<dbReference type="Gene3D" id="3.40.1690.10">
    <property type="entry name" value="secretion proteins EscU"/>
    <property type="match status" value="1"/>
</dbReference>
<feature type="compositionally biased region" description="Basic and acidic residues" evidence="14">
    <location>
        <begin position="1"/>
        <end position="12"/>
    </location>
</feature>
<dbReference type="Proteomes" id="UP000709959">
    <property type="component" value="Unassembled WGS sequence"/>
</dbReference>
<keyword evidence="4 13" id="KW-0813">Transport</keyword>
<dbReference type="PANTHER" id="PTHR30531">
    <property type="entry name" value="FLAGELLAR BIOSYNTHETIC PROTEIN FLHB"/>
    <property type="match status" value="1"/>
</dbReference>
<keyword evidence="10 13" id="KW-0472">Membrane</keyword>
<comment type="caution">
    <text evidence="15">The sequence shown here is derived from an EMBL/GenBank/DDBJ whole genome shotgun (WGS) entry which is preliminary data.</text>
</comment>
<reference evidence="15 16" key="1">
    <citation type="submission" date="2020-10" db="EMBL/GenBank/DDBJ databases">
        <title>Connecting structure to function with the recovery of over 1000 high-quality activated sludge metagenome-assembled genomes encoding full-length rRNA genes using long-read sequencing.</title>
        <authorList>
            <person name="Singleton C.M."/>
            <person name="Petriglieri F."/>
            <person name="Kristensen J.M."/>
            <person name="Kirkegaard R.H."/>
            <person name="Michaelsen T.Y."/>
            <person name="Andersen M.H."/>
            <person name="Karst S.M."/>
            <person name="Dueholm M.S."/>
            <person name="Nielsen P.H."/>
            <person name="Albertsen M."/>
        </authorList>
    </citation>
    <scope>NUCLEOTIDE SEQUENCE [LARGE SCALE GENOMIC DNA]</scope>
    <source>
        <strain evidence="15">OdNE_18-Q3-R46-58_MAXAC.008</strain>
    </source>
</reference>
<dbReference type="GO" id="GO:0005886">
    <property type="term" value="C:plasma membrane"/>
    <property type="evidence" value="ECO:0007669"/>
    <property type="project" value="UniProtKB-SubCell"/>
</dbReference>
<keyword evidence="11 13" id="KW-1006">Bacterial flagellum protein export</keyword>
<evidence type="ECO:0000256" key="9">
    <source>
        <dbReference type="ARBA" id="ARBA00022989"/>
    </source>
</evidence>
<dbReference type="SUPFAM" id="SSF160544">
    <property type="entry name" value="EscU C-terminal domain-like"/>
    <property type="match status" value="1"/>
</dbReference>
<organism evidence="15 16">
    <name type="scientific">Candidatus Geothrix odensensis</name>
    <dbReference type="NCBI Taxonomy" id="2954440"/>
    <lineage>
        <taxon>Bacteria</taxon>
        <taxon>Pseudomonadati</taxon>
        <taxon>Acidobacteriota</taxon>
        <taxon>Holophagae</taxon>
        <taxon>Holophagales</taxon>
        <taxon>Holophagaceae</taxon>
        <taxon>Geothrix</taxon>
    </lineage>
</organism>